<reference evidence="2" key="1">
    <citation type="submission" date="2022-10" db="EMBL/GenBank/DDBJ databases">
        <title>Puccinia triticina Genome sequencing and assembly.</title>
        <authorList>
            <person name="Li C."/>
        </authorList>
    </citation>
    <scope>NUCLEOTIDE SEQUENCE</scope>
    <source>
        <strain evidence="2">Pt15</strain>
    </source>
</reference>
<evidence type="ECO:0000313" key="3">
    <source>
        <dbReference type="Proteomes" id="UP001164743"/>
    </source>
</evidence>
<sequence length="197" mass="21900">MSATYPMSQWQDIETFMSEGISSYLTVTGRRDPNGNRPGRPSWASPRVSGYPGESTPALKEEGSFPIANRCCPPDQAAIDQIHPLKTRRMARGDQSKRKPKMSNMPVLVRRAHQRTRNAMLHHLSISATKMGTSSTLRLPSNRPQTISMSPVDNRQDVCLRRHAVTVAYGHVAHGGTEAVFLPHLLQTPRSCIFILS</sequence>
<dbReference type="Proteomes" id="UP001164743">
    <property type="component" value="Chromosome 17A"/>
</dbReference>
<feature type="region of interest" description="Disordered" evidence="1">
    <location>
        <begin position="27"/>
        <end position="58"/>
    </location>
</feature>
<protein>
    <submittedName>
        <fullName evidence="2">Uncharacterized protein</fullName>
    </submittedName>
</protein>
<evidence type="ECO:0000256" key="1">
    <source>
        <dbReference type="SAM" id="MobiDB-lite"/>
    </source>
</evidence>
<keyword evidence="3" id="KW-1185">Reference proteome</keyword>
<gene>
    <name evidence="2" type="ORF">PtA15_17A263</name>
</gene>
<name>A0ABY7D571_9BASI</name>
<dbReference type="GeneID" id="77805256"/>
<organism evidence="2 3">
    <name type="scientific">Puccinia triticina</name>
    <dbReference type="NCBI Taxonomy" id="208348"/>
    <lineage>
        <taxon>Eukaryota</taxon>
        <taxon>Fungi</taxon>
        <taxon>Dikarya</taxon>
        <taxon>Basidiomycota</taxon>
        <taxon>Pucciniomycotina</taxon>
        <taxon>Pucciniomycetes</taxon>
        <taxon>Pucciniales</taxon>
        <taxon>Pucciniaceae</taxon>
        <taxon>Puccinia</taxon>
    </lineage>
</organism>
<evidence type="ECO:0000313" key="2">
    <source>
        <dbReference type="EMBL" id="WAQ92781.1"/>
    </source>
</evidence>
<dbReference type="EMBL" id="CP110437">
    <property type="protein sequence ID" value="WAQ92781.1"/>
    <property type="molecule type" value="Genomic_DNA"/>
</dbReference>
<proteinExistence type="predicted"/>
<dbReference type="RefSeq" id="XP_053028336.1">
    <property type="nucleotide sequence ID" value="XM_053164361.1"/>
</dbReference>
<accession>A0ABY7D571</accession>